<dbReference type="Proteomes" id="UP001431181">
    <property type="component" value="Unassembled WGS sequence"/>
</dbReference>
<dbReference type="RefSeq" id="WP_265218034.1">
    <property type="nucleotide sequence ID" value="NZ_JAPEUL010000006.1"/>
</dbReference>
<evidence type="ECO:0000313" key="2">
    <source>
        <dbReference type="Proteomes" id="UP001431181"/>
    </source>
</evidence>
<reference evidence="1" key="1">
    <citation type="submission" date="2022-11" db="EMBL/GenBank/DDBJ databases">
        <title>Marinomonas sp. nov., isolated from marine algae.</title>
        <authorList>
            <person name="Choi D.G."/>
            <person name="Kim J.M."/>
            <person name="Lee J.K."/>
            <person name="Baek J.H."/>
            <person name="Jeon C.O."/>
        </authorList>
    </citation>
    <scope>NUCLEOTIDE SEQUENCE</scope>
    <source>
        <strain evidence="1">KJ51-3</strain>
    </source>
</reference>
<comment type="caution">
    <text evidence="1">The sequence shown here is derived from an EMBL/GenBank/DDBJ whole genome shotgun (WGS) entry which is preliminary data.</text>
</comment>
<accession>A0ABT3KE64</accession>
<gene>
    <name evidence="1" type="ORF">ONZ52_07475</name>
</gene>
<evidence type="ECO:0000313" key="1">
    <source>
        <dbReference type="EMBL" id="MCW4628824.1"/>
    </source>
</evidence>
<sequence length="112" mass="12918">MAHFQITRAGALFEWSDAKPDELSNARSVSLLNSREEQNQFLTLSSDEPIYILVNGRQSPDRGVRRFFSQARMRYPAVVMVILDNGKDRFVEDWQRLARETSLPSTLLSKKD</sequence>
<proteinExistence type="predicted"/>
<protein>
    <submittedName>
        <fullName evidence="1">DUF2868 domain-containing protein</fullName>
    </submittedName>
</protein>
<name>A0ABT3KE64_9GAMM</name>
<dbReference type="EMBL" id="JAPEUL010000006">
    <property type="protein sequence ID" value="MCW4628824.1"/>
    <property type="molecule type" value="Genomic_DNA"/>
</dbReference>
<keyword evidence="2" id="KW-1185">Reference proteome</keyword>
<organism evidence="1 2">
    <name type="scientific">Marinomonas rhodophyticola</name>
    <dbReference type="NCBI Taxonomy" id="2992803"/>
    <lineage>
        <taxon>Bacteria</taxon>
        <taxon>Pseudomonadati</taxon>
        <taxon>Pseudomonadota</taxon>
        <taxon>Gammaproteobacteria</taxon>
        <taxon>Oceanospirillales</taxon>
        <taxon>Oceanospirillaceae</taxon>
        <taxon>Marinomonas</taxon>
    </lineage>
</organism>